<dbReference type="InterPro" id="IPR004401">
    <property type="entry name" value="YbaB/EbfC"/>
</dbReference>
<reference evidence="2 3" key="1">
    <citation type="submission" date="2018-09" db="EMBL/GenBank/DDBJ databases">
        <title>YIM PH21274 draft genome.</title>
        <authorList>
            <person name="Miao C."/>
        </authorList>
    </citation>
    <scope>NUCLEOTIDE SEQUENCE [LARGE SCALE GENOMIC DNA]</scope>
    <source>
        <strain evidence="2 3">YIM PH 21724</strain>
    </source>
</reference>
<name>A0A3A4K3Z1_9NOCA</name>
<keyword evidence="3" id="KW-1185">Reference proteome</keyword>
<dbReference type="Pfam" id="PF02575">
    <property type="entry name" value="YbaB_DNA_bd"/>
    <property type="match status" value="1"/>
</dbReference>
<evidence type="ECO:0000313" key="2">
    <source>
        <dbReference type="EMBL" id="RJO71463.1"/>
    </source>
</evidence>
<dbReference type="Proteomes" id="UP000266677">
    <property type="component" value="Unassembled WGS sequence"/>
</dbReference>
<evidence type="ECO:0000256" key="1">
    <source>
        <dbReference type="SAM" id="MobiDB-lite"/>
    </source>
</evidence>
<feature type="region of interest" description="Disordered" evidence="1">
    <location>
        <begin position="125"/>
        <end position="150"/>
    </location>
</feature>
<evidence type="ECO:0000313" key="3">
    <source>
        <dbReference type="Proteomes" id="UP000266677"/>
    </source>
</evidence>
<gene>
    <name evidence="2" type="ORF">D5S18_25190</name>
</gene>
<dbReference type="AlphaFoldDB" id="A0A3A4K3Z1"/>
<protein>
    <submittedName>
        <fullName evidence="2">YbaB/EbfC family DNA-binding protein</fullName>
    </submittedName>
</protein>
<accession>A0A3A4K3Z1</accession>
<dbReference type="GO" id="GO:0003677">
    <property type="term" value="F:DNA binding"/>
    <property type="evidence" value="ECO:0007669"/>
    <property type="project" value="UniProtKB-KW"/>
</dbReference>
<sequence length="164" mass="17841">MGSADDVQGSRPMLRDQVDTLLETFEQQRRDLDAARVKLSAARVKATSSDNLVEVVCGANGVPIEVNLVSEAFKRSTPEKLGRSIIEATQAAAAAAGQLTKELFAPIVTAADDIPDLPDLIPGAPSIRGLFDAPSEPEPTATQKNWSPVEEDEYYRERSYLKER</sequence>
<proteinExistence type="predicted"/>
<comment type="caution">
    <text evidence="2">The sequence shown here is derived from an EMBL/GenBank/DDBJ whole genome shotgun (WGS) entry which is preliminary data.</text>
</comment>
<dbReference type="EMBL" id="QZFU01000033">
    <property type="protein sequence ID" value="RJO71463.1"/>
    <property type="molecule type" value="Genomic_DNA"/>
</dbReference>
<organism evidence="2 3">
    <name type="scientific">Nocardia panacis</name>
    <dbReference type="NCBI Taxonomy" id="2340916"/>
    <lineage>
        <taxon>Bacteria</taxon>
        <taxon>Bacillati</taxon>
        <taxon>Actinomycetota</taxon>
        <taxon>Actinomycetes</taxon>
        <taxon>Mycobacteriales</taxon>
        <taxon>Nocardiaceae</taxon>
        <taxon>Nocardia</taxon>
    </lineage>
</organism>
<dbReference type="InterPro" id="IPR036894">
    <property type="entry name" value="YbaB-like_sf"/>
</dbReference>
<keyword evidence="2" id="KW-0238">DNA-binding</keyword>
<dbReference type="OrthoDB" id="4559751at2"/>
<dbReference type="RefSeq" id="WP_120043575.1">
    <property type="nucleotide sequence ID" value="NZ_QZFU01000033.1"/>
</dbReference>
<dbReference type="Gene3D" id="3.30.1310.10">
    <property type="entry name" value="Nucleoid-associated protein YbaB-like domain"/>
    <property type="match status" value="1"/>
</dbReference>
<dbReference type="SUPFAM" id="SSF82607">
    <property type="entry name" value="YbaB-like"/>
    <property type="match status" value="1"/>
</dbReference>